<dbReference type="Pfam" id="PF00672">
    <property type="entry name" value="HAMP"/>
    <property type="match status" value="1"/>
</dbReference>
<dbReference type="Gene3D" id="6.10.340.10">
    <property type="match status" value="1"/>
</dbReference>
<accession>A0ABY5SE33</accession>
<evidence type="ECO:0000313" key="10">
    <source>
        <dbReference type="EMBL" id="UVI32226.1"/>
    </source>
</evidence>
<evidence type="ECO:0000256" key="3">
    <source>
        <dbReference type="ARBA" id="ARBA00023136"/>
    </source>
</evidence>
<keyword evidence="11" id="KW-1185">Reference proteome</keyword>
<sequence>MFTSRMTLSLRTKLLLLISFPVALYVFSSFFWISRYETDVERLSKTLFETTNKVSTLVLNGDRDLYQSLSAFQFVESGQLDDEAVKLMKAEMETNAEQAISRVEEAYGHIEKEGLAELTKQDGGDSIRTIVEGFRGEFPKWADQARLEMDNGRIGKNQSALTAQFDKAREDLNVIGEIMEEYAASRTAEIIQEADKMKRMSVIGIVAFAVAACLISAITVRGISRMVRYVVALAAAAAEGDLKERPAVRHSRDELGRIAQSIETMIAGLRQLVSSISHNSNKVGAASVQMQEASQQSAEAAAYVADDIQIVNNGMEVQARAAEETSRSVEEMAAGISRMAANTASIFEYSSSTSASAGQGQSQLDELASQMNNIKAVIGQLSGVIATLHARSKEIGMIAENITTFSNQTNILSFNASIEAARAGEHGRGFTVVATEIRNLASQSLKSADAINELASATQDEMQHAAQVMETTLNEVNQGSQLMTDASASFTLIRGSIQQIAAQIHDNSAIAQQMSAGSEEISAAMEQSAHMAQENMASTQSVAAATEQQLALMEDIASASEHLRSIVLELDKSVATFKVS</sequence>
<keyword evidence="7" id="KW-0812">Transmembrane</keyword>
<evidence type="ECO:0000259" key="8">
    <source>
        <dbReference type="PROSITE" id="PS50111"/>
    </source>
</evidence>
<name>A0ABY5SE33_9BACL</name>
<dbReference type="PROSITE" id="PS50111">
    <property type="entry name" value="CHEMOTAXIS_TRANSDUC_2"/>
    <property type="match status" value="1"/>
</dbReference>
<dbReference type="SMART" id="SM00304">
    <property type="entry name" value="HAMP"/>
    <property type="match status" value="1"/>
</dbReference>
<evidence type="ECO:0000256" key="4">
    <source>
        <dbReference type="ARBA" id="ARBA00023224"/>
    </source>
</evidence>
<dbReference type="CDD" id="cd06225">
    <property type="entry name" value="HAMP"/>
    <property type="match status" value="1"/>
</dbReference>
<keyword evidence="3 7" id="KW-0472">Membrane</keyword>
<dbReference type="InterPro" id="IPR004089">
    <property type="entry name" value="MCPsignal_dom"/>
</dbReference>
<evidence type="ECO:0000256" key="2">
    <source>
        <dbReference type="ARBA" id="ARBA00022475"/>
    </source>
</evidence>
<dbReference type="InterPro" id="IPR004090">
    <property type="entry name" value="Chemotax_Me-accpt_rcpt"/>
</dbReference>
<dbReference type="SUPFAM" id="SSF58104">
    <property type="entry name" value="Methyl-accepting chemotaxis protein (MCP) signaling domain"/>
    <property type="match status" value="1"/>
</dbReference>
<evidence type="ECO:0000256" key="6">
    <source>
        <dbReference type="PROSITE-ProRule" id="PRU00284"/>
    </source>
</evidence>
<dbReference type="Proteomes" id="UP001057877">
    <property type="component" value="Chromosome"/>
</dbReference>
<feature type="domain" description="HAMP" evidence="9">
    <location>
        <begin position="221"/>
        <end position="274"/>
    </location>
</feature>
<keyword evidence="4 6" id="KW-0807">Transducer</keyword>
<dbReference type="InterPro" id="IPR003660">
    <property type="entry name" value="HAMP_dom"/>
</dbReference>
<feature type="transmembrane region" description="Helical" evidence="7">
    <location>
        <begin position="200"/>
        <end position="220"/>
    </location>
</feature>
<dbReference type="SMART" id="SM00283">
    <property type="entry name" value="MA"/>
    <property type="match status" value="1"/>
</dbReference>
<dbReference type="EMBL" id="CP091430">
    <property type="protein sequence ID" value="UVI32226.1"/>
    <property type="molecule type" value="Genomic_DNA"/>
</dbReference>
<proteinExistence type="inferred from homology"/>
<evidence type="ECO:0000256" key="5">
    <source>
        <dbReference type="ARBA" id="ARBA00029447"/>
    </source>
</evidence>
<comment type="similarity">
    <text evidence="5">Belongs to the methyl-accepting chemotaxis (MCP) protein family.</text>
</comment>
<dbReference type="RefSeq" id="WP_258388283.1">
    <property type="nucleotide sequence ID" value="NZ_CP091430.1"/>
</dbReference>
<dbReference type="PANTHER" id="PTHR32089:SF112">
    <property type="entry name" value="LYSOZYME-LIKE PROTEIN-RELATED"/>
    <property type="match status" value="1"/>
</dbReference>
<dbReference type="PROSITE" id="PS50885">
    <property type="entry name" value="HAMP"/>
    <property type="match status" value="1"/>
</dbReference>
<evidence type="ECO:0000256" key="1">
    <source>
        <dbReference type="ARBA" id="ARBA00004236"/>
    </source>
</evidence>
<reference evidence="10" key="1">
    <citation type="submission" date="2022-01" db="EMBL/GenBank/DDBJ databases">
        <title>Paenibacillus spongiae sp. nov., isolated from marine sponge.</title>
        <authorList>
            <person name="Li Z."/>
            <person name="Zhang M."/>
        </authorList>
    </citation>
    <scope>NUCLEOTIDE SEQUENCE</scope>
    <source>
        <strain evidence="10">PHS-Z3</strain>
    </source>
</reference>
<organism evidence="10 11">
    <name type="scientific">Paenibacillus spongiae</name>
    <dbReference type="NCBI Taxonomy" id="2909671"/>
    <lineage>
        <taxon>Bacteria</taxon>
        <taxon>Bacillati</taxon>
        <taxon>Bacillota</taxon>
        <taxon>Bacilli</taxon>
        <taxon>Bacillales</taxon>
        <taxon>Paenibacillaceae</taxon>
        <taxon>Paenibacillus</taxon>
    </lineage>
</organism>
<dbReference type="Pfam" id="PF00015">
    <property type="entry name" value="MCPsignal"/>
    <property type="match status" value="1"/>
</dbReference>
<feature type="domain" description="Methyl-accepting transducer" evidence="8">
    <location>
        <begin position="293"/>
        <end position="529"/>
    </location>
</feature>
<evidence type="ECO:0000259" key="9">
    <source>
        <dbReference type="PROSITE" id="PS50885"/>
    </source>
</evidence>
<gene>
    <name evidence="10" type="ORF">L1F29_10580</name>
</gene>
<keyword evidence="7" id="KW-1133">Transmembrane helix</keyword>
<evidence type="ECO:0000313" key="11">
    <source>
        <dbReference type="Proteomes" id="UP001057877"/>
    </source>
</evidence>
<protein>
    <submittedName>
        <fullName evidence="10">Methyl-accepting chemotaxis protein</fullName>
    </submittedName>
</protein>
<evidence type="ECO:0000256" key="7">
    <source>
        <dbReference type="SAM" id="Phobius"/>
    </source>
</evidence>
<dbReference type="Gene3D" id="1.10.287.950">
    <property type="entry name" value="Methyl-accepting chemotaxis protein"/>
    <property type="match status" value="1"/>
</dbReference>
<comment type="subcellular location">
    <subcellularLocation>
        <location evidence="1">Cell membrane</location>
    </subcellularLocation>
</comment>
<keyword evidence="2" id="KW-1003">Cell membrane</keyword>
<dbReference type="PRINTS" id="PR00260">
    <property type="entry name" value="CHEMTRNSDUCR"/>
</dbReference>
<dbReference type="PANTHER" id="PTHR32089">
    <property type="entry name" value="METHYL-ACCEPTING CHEMOTAXIS PROTEIN MCPB"/>
    <property type="match status" value="1"/>
</dbReference>